<name>A0ABQ3C6J2_9GAMM</name>
<protein>
    <recommendedName>
        <fullName evidence="1">T2SS protein K second SAM-like domain-containing protein</fullName>
    </recommendedName>
</protein>
<dbReference type="InterPro" id="IPR010994">
    <property type="entry name" value="RuvA_2-like"/>
</dbReference>
<dbReference type="SUPFAM" id="SSF158544">
    <property type="entry name" value="GspK insert domain-like"/>
    <property type="match status" value="1"/>
</dbReference>
<dbReference type="EMBL" id="BMXY01000004">
    <property type="protein sequence ID" value="GGZ70869.1"/>
    <property type="molecule type" value="Genomic_DNA"/>
</dbReference>
<reference evidence="3" key="1">
    <citation type="journal article" date="2019" name="Int. J. Syst. Evol. Microbiol.">
        <title>The Global Catalogue of Microorganisms (GCM) 10K type strain sequencing project: providing services to taxonomists for standard genome sequencing and annotation.</title>
        <authorList>
            <consortium name="The Broad Institute Genomics Platform"/>
            <consortium name="The Broad Institute Genome Sequencing Center for Infectious Disease"/>
            <person name="Wu L."/>
            <person name="Ma J."/>
        </authorList>
    </citation>
    <scope>NUCLEOTIDE SEQUENCE [LARGE SCALE GENOMIC DNA]</scope>
    <source>
        <strain evidence="3">KCTC 22558</strain>
    </source>
</reference>
<dbReference type="InterPro" id="IPR038072">
    <property type="entry name" value="GspK_central_sf"/>
</dbReference>
<proteinExistence type="predicted"/>
<comment type="caution">
    <text evidence="2">The sequence shown here is derived from an EMBL/GenBank/DDBJ whole genome shotgun (WGS) entry which is preliminary data.</text>
</comment>
<dbReference type="Pfam" id="PF03934">
    <property type="entry name" value="T2SSK"/>
    <property type="match status" value="1"/>
</dbReference>
<sequence length="359" mass="39639">MRWRAHPEAAGFVLVSVLAVLVILSVVAASVGVVVQRLRDQQLERQRQFAADVELADTRATVLYLLLTQRMTFGGLTVDQRVTRSEDEARMQSTDDDYAGSFLPVGNEIPLDNSPMQGLGTARFALQDDRGLIGVNWVAPAILQQFLARKPLPRGLAFETLDNLLRDYQDPDDLYRLNSAEKEEYQKRGRAPPTNRAIVSPLELRRIIGWDEVFDGTDDADLVANLTAIRSPVININTAPASVLASLPGVDSAVAERIVALRRLRPFLNVGEFRQLTGTLLTDEDALSLYPSASGTLKLWSPAGGTVQILHWTLTPRDDGGRPWREDYEFTLPADQRTTRGDARPIAAKVFAAEAPAQE</sequence>
<dbReference type="Gene3D" id="1.10.150.320">
    <property type="entry name" value="Photosystem II 12 kDa extrinsic protein"/>
    <property type="match status" value="1"/>
</dbReference>
<evidence type="ECO:0000313" key="3">
    <source>
        <dbReference type="Proteomes" id="UP000643403"/>
    </source>
</evidence>
<organism evidence="2 3">
    <name type="scientific">Cognatilysobacter xinjiangensis</name>
    <dbReference type="NCBI Taxonomy" id="546892"/>
    <lineage>
        <taxon>Bacteria</taxon>
        <taxon>Pseudomonadati</taxon>
        <taxon>Pseudomonadota</taxon>
        <taxon>Gammaproteobacteria</taxon>
        <taxon>Lysobacterales</taxon>
        <taxon>Lysobacteraceae</taxon>
        <taxon>Cognatilysobacter</taxon>
    </lineage>
</organism>
<gene>
    <name evidence="2" type="ORF">GCM10008101_26540</name>
</gene>
<keyword evidence="3" id="KW-1185">Reference proteome</keyword>
<dbReference type="InterPro" id="IPR049179">
    <property type="entry name" value="T2SSK_SAM-like_2nd"/>
</dbReference>
<evidence type="ECO:0000259" key="1">
    <source>
        <dbReference type="Pfam" id="PF03934"/>
    </source>
</evidence>
<feature type="domain" description="T2SS protein K second SAM-like" evidence="1">
    <location>
        <begin position="234"/>
        <end position="278"/>
    </location>
</feature>
<accession>A0ABQ3C6J2</accession>
<evidence type="ECO:0000313" key="2">
    <source>
        <dbReference type="EMBL" id="GGZ70869.1"/>
    </source>
</evidence>
<dbReference type="Proteomes" id="UP000643403">
    <property type="component" value="Unassembled WGS sequence"/>
</dbReference>
<dbReference type="SUPFAM" id="SSF47781">
    <property type="entry name" value="RuvA domain 2-like"/>
    <property type="match status" value="1"/>
</dbReference>